<evidence type="ECO:0000259" key="10">
    <source>
        <dbReference type="Pfam" id="PF17921"/>
    </source>
</evidence>
<evidence type="ECO:0008006" key="13">
    <source>
        <dbReference type="Google" id="ProtNLM"/>
    </source>
</evidence>
<dbReference type="InterPro" id="IPR041373">
    <property type="entry name" value="RT_RNaseH"/>
</dbReference>
<dbReference type="InterPro" id="IPR041588">
    <property type="entry name" value="Integrase_H2C2"/>
</dbReference>
<feature type="compositionally biased region" description="Basic residues" evidence="8">
    <location>
        <begin position="301"/>
        <end position="310"/>
    </location>
</feature>
<dbReference type="SUPFAM" id="SSF56672">
    <property type="entry name" value="DNA/RNA polymerases"/>
    <property type="match status" value="1"/>
</dbReference>
<keyword evidence="4" id="KW-0255">Endonuclease</keyword>
<evidence type="ECO:0000256" key="1">
    <source>
        <dbReference type="ARBA" id="ARBA00022679"/>
    </source>
</evidence>
<dbReference type="GO" id="GO:0016787">
    <property type="term" value="F:hydrolase activity"/>
    <property type="evidence" value="ECO:0007669"/>
    <property type="project" value="UniProtKB-KW"/>
</dbReference>
<keyword evidence="7" id="KW-0175">Coiled coil</keyword>
<dbReference type="Gene3D" id="3.30.70.270">
    <property type="match status" value="1"/>
</dbReference>
<evidence type="ECO:0000256" key="6">
    <source>
        <dbReference type="ARBA" id="ARBA00022918"/>
    </source>
</evidence>
<sequence>MVKGSNARQSRVSFSAGDGEVTTTVVLREMLNRIEAMKTGMDTMNVRLDLPRAKVPPENIPSFDGTKVREFLEDYDVFGMSHGWSDKQKLKALLAYIEPKMRVSVTKTTQGLTTWVEVRQKMLEEYAKYDVPTTMQNLLDVRRSKYATLDQFLEDFERVARRVPFLGEAQKCHVLLTNFAEDERKSVVSRAAHYPLKWDEVVEMVRELPSVSNRKWSLEQMKAITSAREGNVEAATGGNFKAEEILGLLVKLGSFEKLTLPAPATQALVGAEEGKEERKKERQKEESESESESSDEEDARRKRKERQKKKRDWDWKKDNKSRDWQRRDDPFRCYYYDEEGYTITRCPILEKKLEEGIVKKNVNGHVCDANWNKIDFRVKGGMRAVILEQARANKDKKKKARVNVITFDGMLPPVIVARDDNPGSQSLNVSYISQKEVEEKKREKAQRELDQLIDGTKDLVKEGKGKEAIGKKRRVVLRSEAEEGISIDEVMEDICPEVTFPYIDDNPVKEPKEKDETLVDGRVRRFVWELAQGVAKVLEMLFKYNLTASGLKSLLFQREVTILGFRCFLEGRSPDPKKVDKILNWPMPLRMVGEVRSFLGVCSFWRIFIPGFARIVEPLREMVRQGASLEWFDQREKVARMLQDKLRDGGVVLGVTYFDDERERPFIIEADGGPIALRGVLVQRDDNGKERPHRFESRTLNSVERGYIQFRKELLAILHCLRVFRHYIMERRFILRTDSTTVIGAVKRHQQVDATISRWIAHIWTYDFILEKVPTDKNRADGLSRVEWGSIDNESLEEAPFVDEFLMGDNDAPNCYTASAMATSREDCWGEKEDPYLHYLLIQEDEEEGWYGMVEHAAVAAHELAESSTMAERRLNEIDDGSEDLEQSKDDEGRFRKEEYDGEYKRIGMVMSSNHLNEFYHERTKRTFRLRRGHLFVDAKEGLPPPRVVCGREKQLEVIAALHEGLAGGHRGADTTYYKVSRLCHWDGLRDMVMRYCTLQPDEDNGVWYDPAVSGTEPADKEKGVCCIAYRIDSKTASAQPYRVLSRF</sequence>
<comment type="caution">
    <text evidence="11">The sequence shown here is derived from an EMBL/GenBank/DDBJ whole genome shotgun (WGS) entry which is preliminary data.</text>
</comment>
<evidence type="ECO:0000256" key="2">
    <source>
        <dbReference type="ARBA" id="ARBA00022695"/>
    </source>
</evidence>
<feature type="coiled-coil region" evidence="7">
    <location>
        <begin position="428"/>
        <end position="462"/>
    </location>
</feature>
<keyword evidence="1" id="KW-0808">Transferase</keyword>
<evidence type="ECO:0000256" key="8">
    <source>
        <dbReference type="SAM" id="MobiDB-lite"/>
    </source>
</evidence>
<evidence type="ECO:0000256" key="5">
    <source>
        <dbReference type="ARBA" id="ARBA00022801"/>
    </source>
</evidence>
<feature type="compositionally biased region" description="Acidic residues" evidence="8">
    <location>
        <begin position="287"/>
        <end position="297"/>
    </location>
</feature>
<feature type="region of interest" description="Disordered" evidence="8">
    <location>
        <begin position="877"/>
        <end position="897"/>
    </location>
</feature>
<keyword evidence="5" id="KW-0378">Hydrolase</keyword>
<dbReference type="PANTHER" id="PTHR37984:SF5">
    <property type="entry name" value="PROTEIN NYNRIN-LIKE"/>
    <property type="match status" value="1"/>
</dbReference>
<dbReference type="Pfam" id="PF17917">
    <property type="entry name" value="RT_RNaseH"/>
    <property type="match status" value="1"/>
</dbReference>
<feature type="domain" description="Reverse transcriptase RNase H-like" evidence="9">
    <location>
        <begin position="663"/>
        <end position="764"/>
    </location>
</feature>
<accession>A0A388LXJ6</accession>
<evidence type="ECO:0000256" key="4">
    <source>
        <dbReference type="ARBA" id="ARBA00022759"/>
    </source>
</evidence>
<dbReference type="Pfam" id="PF17921">
    <property type="entry name" value="Integrase_H2C2"/>
    <property type="match status" value="1"/>
</dbReference>
<feature type="compositionally biased region" description="Basic and acidic residues" evidence="8">
    <location>
        <begin position="272"/>
        <end position="286"/>
    </location>
</feature>
<dbReference type="Gene3D" id="1.10.340.70">
    <property type="match status" value="1"/>
</dbReference>
<feature type="region of interest" description="Disordered" evidence="8">
    <location>
        <begin position="266"/>
        <end position="323"/>
    </location>
</feature>
<evidence type="ECO:0000256" key="3">
    <source>
        <dbReference type="ARBA" id="ARBA00022722"/>
    </source>
</evidence>
<feature type="compositionally biased region" description="Basic and acidic residues" evidence="8">
    <location>
        <begin position="311"/>
        <end position="323"/>
    </location>
</feature>
<name>A0A388LXJ6_CHABU</name>
<protein>
    <recommendedName>
        <fullName evidence="13">Reverse transcriptase RNase H-like domain-containing protein</fullName>
    </recommendedName>
</protein>
<dbReference type="AlphaFoldDB" id="A0A388LXJ6"/>
<dbReference type="GO" id="GO:0003964">
    <property type="term" value="F:RNA-directed DNA polymerase activity"/>
    <property type="evidence" value="ECO:0007669"/>
    <property type="project" value="UniProtKB-KW"/>
</dbReference>
<dbReference type="PANTHER" id="PTHR37984">
    <property type="entry name" value="PROTEIN CBG26694"/>
    <property type="match status" value="1"/>
</dbReference>
<dbReference type="Proteomes" id="UP000265515">
    <property type="component" value="Unassembled WGS sequence"/>
</dbReference>
<gene>
    <name evidence="11" type="ORF">CBR_g44402</name>
</gene>
<organism evidence="11 12">
    <name type="scientific">Chara braunii</name>
    <name type="common">Braun's stonewort</name>
    <dbReference type="NCBI Taxonomy" id="69332"/>
    <lineage>
        <taxon>Eukaryota</taxon>
        <taxon>Viridiplantae</taxon>
        <taxon>Streptophyta</taxon>
        <taxon>Charophyceae</taxon>
        <taxon>Charales</taxon>
        <taxon>Characeae</taxon>
        <taxon>Chara</taxon>
    </lineage>
</organism>
<dbReference type="InterPro" id="IPR050951">
    <property type="entry name" value="Retrovirus_Pol_polyprotein"/>
</dbReference>
<dbReference type="EMBL" id="BFEA01000588">
    <property type="protein sequence ID" value="GBG86949.1"/>
    <property type="molecule type" value="Genomic_DNA"/>
</dbReference>
<evidence type="ECO:0000259" key="9">
    <source>
        <dbReference type="Pfam" id="PF17917"/>
    </source>
</evidence>
<keyword evidence="12" id="KW-1185">Reference proteome</keyword>
<reference evidence="11 12" key="1">
    <citation type="journal article" date="2018" name="Cell">
        <title>The Chara Genome: Secondary Complexity and Implications for Plant Terrestrialization.</title>
        <authorList>
            <person name="Nishiyama T."/>
            <person name="Sakayama H."/>
            <person name="Vries J.D."/>
            <person name="Buschmann H."/>
            <person name="Saint-Marcoux D."/>
            <person name="Ullrich K.K."/>
            <person name="Haas F.B."/>
            <person name="Vanderstraeten L."/>
            <person name="Becker D."/>
            <person name="Lang D."/>
            <person name="Vosolsobe S."/>
            <person name="Rombauts S."/>
            <person name="Wilhelmsson P.K.I."/>
            <person name="Janitza P."/>
            <person name="Kern R."/>
            <person name="Heyl A."/>
            <person name="Rumpler F."/>
            <person name="Villalobos L.I.A.C."/>
            <person name="Clay J.M."/>
            <person name="Skokan R."/>
            <person name="Toyoda A."/>
            <person name="Suzuki Y."/>
            <person name="Kagoshima H."/>
            <person name="Schijlen E."/>
            <person name="Tajeshwar N."/>
            <person name="Catarino B."/>
            <person name="Hetherington A.J."/>
            <person name="Saltykova A."/>
            <person name="Bonnot C."/>
            <person name="Breuninger H."/>
            <person name="Symeonidi A."/>
            <person name="Radhakrishnan G.V."/>
            <person name="Van Nieuwerburgh F."/>
            <person name="Deforce D."/>
            <person name="Chang C."/>
            <person name="Karol K.G."/>
            <person name="Hedrich R."/>
            <person name="Ulvskov P."/>
            <person name="Glockner G."/>
            <person name="Delwiche C.F."/>
            <person name="Petrasek J."/>
            <person name="Van de Peer Y."/>
            <person name="Friml J."/>
            <person name="Beilby M."/>
            <person name="Dolan L."/>
            <person name="Kohara Y."/>
            <person name="Sugano S."/>
            <person name="Fujiyama A."/>
            <person name="Delaux P.-M."/>
            <person name="Quint M."/>
            <person name="TheiBen G."/>
            <person name="Hagemann M."/>
            <person name="Harholt J."/>
            <person name="Dunand C."/>
            <person name="Zachgo S."/>
            <person name="Langdale J."/>
            <person name="Maumus F."/>
            <person name="Straeten D.V.D."/>
            <person name="Gould S.B."/>
            <person name="Rensing S.A."/>
        </authorList>
    </citation>
    <scope>NUCLEOTIDE SEQUENCE [LARGE SCALE GENOMIC DNA]</scope>
    <source>
        <strain evidence="11 12">S276</strain>
    </source>
</reference>
<dbReference type="InterPro" id="IPR043128">
    <property type="entry name" value="Rev_trsase/Diguanyl_cyclase"/>
</dbReference>
<evidence type="ECO:0000313" key="12">
    <source>
        <dbReference type="Proteomes" id="UP000265515"/>
    </source>
</evidence>
<proteinExistence type="predicted"/>
<keyword evidence="3" id="KW-0540">Nuclease</keyword>
<feature type="domain" description="Integrase zinc-binding" evidence="10">
    <location>
        <begin position="953"/>
        <end position="997"/>
    </location>
</feature>
<dbReference type="GO" id="GO:0004519">
    <property type="term" value="F:endonuclease activity"/>
    <property type="evidence" value="ECO:0007669"/>
    <property type="project" value="UniProtKB-KW"/>
</dbReference>
<dbReference type="InterPro" id="IPR043502">
    <property type="entry name" value="DNA/RNA_pol_sf"/>
</dbReference>
<keyword evidence="2" id="KW-0548">Nucleotidyltransferase</keyword>
<dbReference type="Gramene" id="GBG86949">
    <property type="protein sequence ID" value="GBG86949"/>
    <property type="gene ID" value="CBR_g44402"/>
</dbReference>
<evidence type="ECO:0000256" key="7">
    <source>
        <dbReference type="SAM" id="Coils"/>
    </source>
</evidence>
<feature type="compositionally biased region" description="Basic and acidic residues" evidence="8">
    <location>
        <begin position="886"/>
        <end position="897"/>
    </location>
</feature>
<keyword evidence="6" id="KW-0695">RNA-directed DNA polymerase</keyword>
<evidence type="ECO:0000313" key="11">
    <source>
        <dbReference type="EMBL" id="GBG86949.1"/>
    </source>
</evidence>
<dbReference type="CDD" id="cd09274">
    <property type="entry name" value="RNase_HI_RT_Ty3"/>
    <property type="match status" value="1"/>
</dbReference>